<reference evidence="2 3" key="1">
    <citation type="submission" date="2018-03" db="EMBL/GenBank/DDBJ databases">
        <title>Genomes of Pezizomycetes fungi and the evolution of truffles.</title>
        <authorList>
            <person name="Murat C."/>
            <person name="Payen T."/>
            <person name="Noel B."/>
            <person name="Kuo A."/>
            <person name="Martin F.M."/>
        </authorList>
    </citation>
    <scope>NUCLEOTIDE SEQUENCE [LARGE SCALE GENOMIC DNA]</scope>
    <source>
        <strain evidence="2">091103-1</strain>
    </source>
</reference>
<evidence type="ECO:0000313" key="3">
    <source>
        <dbReference type="Proteomes" id="UP000246991"/>
    </source>
</evidence>
<dbReference type="AlphaFoldDB" id="A0A317SNW3"/>
<dbReference type="Proteomes" id="UP000246991">
    <property type="component" value="Unassembled WGS sequence"/>
</dbReference>
<evidence type="ECO:0000256" key="1">
    <source>
        <dbReference type="SAM" id="MobiDB-lite"/>
    </source>
</evidence>
<dbReference type="OrthoDB" id="10382541at2759"/>
<organism evidence="2 3">
    <name type="scientific">Tuber magnatum</name>
    <name type="common">white Piedmont truffle</name>
    <dbReference type="NCBI Taxonomy" id="42249"/>
    <lineage>
        <taxon>Eukaryota</taxon>
        <taxon>Fungi</taxon>
        <taxon>Dikarya</taxon>
        <taxon>Ascomycota</taxon>
        <taxon>Pezizomycotina</taxon>
        <taxon>Pezizomycetes</taxon>
        <taxon>Pezizales</taxon>
        <taxon>Tuberaceae</taxon>
        <taxon>Tuber</taxon>
    </lineage>
</organism>
<comment type="caution">
    <text evidence="2">The sequence shown here is derived from an EMBL/GenBank/DDBJ whole genome shotgun (WGS) entry which is preliminary data.</text>
</comment>
<feature type="region of interest" description="Disordered" evidence="1">
    <location>
        <begin position="1"/>
        <end position="57"/>
    </location>
</feature>
<evidence type="ECO:0000313" key="2">
    <source>
        <dbReference type="EMBL" id="PWW75410.1"/>
    </source>
</evidence>
<dbReference type="EMBL" id="PYWC01000046">
    <property type="protein sequence ID" value="PWW75410.1"/>
    <property type="molecule type" value="Genomic_DNA"/>
</dbReference>
<keyword evidence="3" id="KW-1185">Reference proteome</keyword>
<accession>A0A317SNW3</accession>
<gene>
    <name evidence="2" type="ORF">C7212DRAFT_345396</name>
</gene>
<protein>
    <submittedName>
        <fullName evidence="2">Uncharacterized protein</fullName>
    </submittedName>
</protein>
<name>A0A317SNW3_9PEZI</name>
<proteinExistence type="predicted"/>
<sequence length="171" mass="19856">MPPIAPPDLTEEHPVWALTQPPLLDAPDPEPRTETSIEPQTEPNKTEFYGTEPGQPAASDFTWDRFRKPLSEWQEGLEAIYWPYSDEAWSVCTTEEWLYGRLHARLTTRFVRLATAPTEQEEREIHVICMLAKYLLIKREEMGQAHLSIYIEEALSDAIIRLTWGDVDFRE</sequence>